<dbReference type="InterPro" id="IPR050367">
    <property type="entry name" value="APC_superfamily"/>
</dbReference>
<feature type="transmembrane region" description="Helical" evidence="6">
    <location>
        <begin position="248"/>
        <end position="271"/>
    </location>
</feature>
<dbReference type="GO" id="GO:0005886">
    <property type="term" value="C:plasma membrane"/>
    <property type="evidence" value="ECO:0007669"/>
    <property type="project" value="UniProtKB-SubCell"/>
</dbReference>
<dbReference type="PANTHER" id="PTHR42770:SF7">
    <property type="entry name" value="MEMBRANE PROTEIN"/>
    <property type="match status" value="1"/>
</dbReference>
<feature type="transmembrane region" description="Helical" evidence="6">
    <location>
        <begin position="136"/>
        <end position="155"/>
    </location>
</feature>
<feature type="transmembrane region" description="Helical" evidence="6">
    <location>
        <begin position="167"/>
        <end position="188"/>
    </location>
</feature>
<proteinExistence type="predicted"/>
<comment type="subcellular location">
    <subcellularLocation>
        <location evidence="1">Cell membrane</location>
        <topology evidence="1">Multi-pass membrane protein</topology>
    </subcellularLocation>
</comment>
<dbReference type="AlphaFoldDB" id="A0A4R4V098"/>
<keyword evidence="8" id="KW-1185">Reference proteome</keyword>
<name>A0A4R4V098_9ACTN</name>
<keyword evidence="3 6" id="KW-0812">Transmembrane</keyword>
<evidence type="ECO:0000256" key="6">
    <source>
        <dbReference type="SAM" id="Phobius"/>
    </source>
</evidence>
<dbReference type="Gene3D" id="1.20.1740.10">
    <property type="entry name" value="Amino acid/polyamine transporter I"/>
    <property type="match status" value="1"/>
</dbReference>
<accession>A0A4R4V098</accession>
<evidence type="ECO:0000256" key="5">
    <source>
        <dbReference type="ARBA" id="ARBA00023136"/>
    </source>
</evidence>
<dbReference type="Proteomes" id="UP000295258">
    <property type="component" value="Unassembled WGS sequence"/>
</dbReference>
<evidence type="ECO:0000256" key="3">
    <source>
        <dbReference type="ARBA" id="ARBA00022692"/>
    </source>
</evidence>
<sequence>MTTRRNPSGDAATLAPNRIGFWASVGIGVASTTPSTGIALVFGLLVGSVGVHLPAIVLVGFLPIAAVTFAYLHFNRLDPDCGANFAWTTRAFGPHLGWLAGWLVIVSLAVVVANYAQLLGAYTFVLVGAHDLAASTSAVTIAGATWMLLLGLVAYRGITLSEHVQISMVVFEVIVLIGFGVAAMVRAVSSRPQGWLAPSLDWFNPISIGSASALAAGLAGAALLYWGWDATVMLSEESEHRAENPGRAAVLTTIVLVLFYLIGAVGVLAWAGPGRIAANPDDLLGLLGPEVLGNELNRLLVLAVLTSCIAGGLFLPIGGARVMLSMARRGALPAALATVHHRYRTPSVATVVFTLVSLAFYLVMTIVSDTLLVDTITSVGPLVAGYYGLTGLAGAYYFRSALRDGVGPALSKVVIPLLGSVALGWVAVKNATDLAAPAASSGGTIWFGLGAPFVLTLVMLALGAVGAVVAGFVSPRFVRDPGPGDTR</sequence>
<evidence type="ECO:0000256" key="1">
    <source>
        <dbReference type="ARBA" id="ARBA00004651"/>
    </source>
</evidence>
<keyword evidence="2" id="KW-1003">Cell membrane</keyword>
<feature type="transmembrane region" description="Helical" evidence="6">
    <location>
        <begin position="345"/>
        <end position="367"/>
    </location>
</feature>
<comment type="caution">
    <text evidence="7">The sequence shown here is derived from an EMBL/GenBank/DDBJ whole genome shotgun (WGS) entry which is preliminary data.</text>
</comment>
<feature type="transmembrane region" description="Helical" evidence="6">
    <location>
        <begin position="379"/>
        <end position="398"/>
    </location>
</feature>
<keyword evidence="4 6" id="KW-1133">Transmembrane helix</keyword>
<dbReference type="EMBL" id="SMKO01000143">
    <property type="protein sequence ID" value="TDC98041.1"/>
    <property type="molecule type" value="Genomic_DNA"/>
</dbReference>
<dbReference type="GO" id="GO:0022857">
    <property type="term" value="F:transmembrane transporter activity"/>
    <property type="evidence" value="ECO:0007669"/>
    <property type="project" value="InterPro"/>
</dbReference>
<feature type="transmembrane region" description="Helical" evidence="6">
    <location>
        <begin position="299"/>
        <end position="324"/>
    </location>
</feature>
<dbReference type="InterPro" id="IPR002293">
    <property type="entry name" value="AA/rel_permease1"/>
</dbReference>
<feature type="transmembrane region" description="Helical" evidence="6">
    <location>
        <begin position="208"/>
        <end position="228"/>
    </location>
</feature>
<feature type="transmembrane region" description="Helical" evidence="6">
    <location>
        <begin position="410"/>
        <end position="428"/>
    </location>
</feature>
<feature type="transmembrane region" description="Helical" evidence="6">
    <location>
        <begin position="51"/>
        <end position="74"/>
    </location>
</feature>
<evidence type="ECO:0000256" key="4">
    <source>
        <dbReference type="ARBA" id="ARBA00022989"/>
    </source>
</evidence>
<feature type="transmembrane region" description="Helical" evidence="6">
    <location>
        <begin position="448"/>
        <end position="473"/>
    </location>
</feature>
<evidence type="ECO:0000313" key="8">
    <source>
        <dbReference type="Proteomes" id="UP000295258"/>
    </source>
</evidence>
<dbReference type="PANTHER" id="PTHR42770">
    <property type="entry name" value="AMINO ACID TRANSPORTER-RELATED"/>
    <property type="match status" value="1"/>
</dbReference>
<keyword evidence="5 6" id="KW-0472">Membrane</keyword>
<feature type="transmembrane region" description="Helical" evidence="6">
    <location>
        <begin position="21"/>
        <end position="45"/>
    </location>
</feature>
<evidence type="ECO:0000313" key="7">
    <source>
        <dbReference type="EMBL" id="TDC98041.1"/>
    </source>
</evidence>
<reference evidence="7 8" key="1">
    <citation type="submission" date="2019-03" db="EMBL/GenBank/DDBJ databases">
        <title>Draft genome sequences of novel Actinobacteria.</title>
        <authorList>
            <person name="Sahin N."/>
            <person name="Ay H."/>
            <person name="Saygin H."/>
        </authorList>
    </citation>
    <scope>NUCLEOTIDE SEQUENCE [LARGE SCALE GENOMIC DNA]</scope>
    <source>
        <strain evidence="7 8">KC310</strain>
    </source>
</reference>
<organism evidence="7 8">
    <name type="scientific">Nonomuraea deserti</name>
    <dbReference type="NCBI Taxonomy" id="1848322"/>
    <lineage>
        <taxon>Bacteria</taxon>
        <taxon>Bacillati</taxon>
        <taxon>Actinomycetota</taxon>
        <taxon>Actinomycetes</taxon>
        <taxon>Streptosporangiales</taxon>
        <taxon>Streptosporangiaceae</taxon>
        <taxon>Nonomuraea</taxon>
    </lineage>
</organism>
<dbReference type="RefSeq" id="WP_132601738.1">
    <property type="nucleotide sequence ID" value="NZ_SMKO01000143.1"/>
</dbReference>
<dbReference type="PIRSF" id="PIRSF006060">
    <property type="entry name" value="AA_transporter"/>
    <property type="match status" value="1"/>
</dbReference>
<gene>
    <name evidence="7" type="ORF">E1292_35880</name>
</gene>
<dbReference type="Pfam" id="PF13520">
    <property type="entry name" value="AA_permease_2"/>
    <property type="match status" value="1"/>
</dbReference>
<protein>
    <submittedName>
        <fullName evidence="7">APC family permease</fullName>
    </submittedName>
</protein>
<feature type="transmembrane region" description="Helical" evidence="6">
    <location>
        <begin position="95"/>
        <end position="116"/>
    </location>
</feature>
<evidence type="ECO:0000256" key="2">
    <source>
        <dbReference type="ARBA" id="ARBA00022475"/>
    </source>
</evidence>